<feature type="region of interest" description="Disordered" evidence="1">
    <location>
        <begin position="1"/>
        <end position="32"/>
    </location>
</feature>
<protein>
    <submittedName>
        <fullName evidence="2">Uncharacterized protein</fullName>
    </submittedName>
</protein>
<sequence length="483" mass="53302">MNDRSDHDSPDVDNNAANPAPGSGHSIPRPSNRQMQRSCDIYFWHLILQGRGLPLWIPGPDQNLEIQYQREGVAIGDFGIITPSGSFDFLFNICLPHDHPFNPPELPEDFTPLLLSGRDTRKYSEFEEGSFLSSASVKRSGSGAAGALTFESSASEGAILTMPLGSISEDVTVFAKFRKYLAANAERCYRFILGVLEREPRNGEVLLVTGWDKTRAWGMATFSKATAQQAPVRLQFLPTEQENAGITYNWASSEYAVVRAGPGAREKARISMADPAQEGAEYDNQCLFIRTMNVNLQGDVWKKLESEFGLAEADRPSNPFYIPEPRMTRQGNNHASGPSSQPPSTPAPESTAMYTVAAYATEDVQTPILHAYPAQLLKTTRTEPPTKGINEMLLKLRPNARMAITEDNDWISVLREDDIVFPTAEQLFKRIMGSCDIFEDGDAVFLRQKGSNVPARMSSARSSANFKPGNSSRYLASSIFIAS</sequence>
<feature type="region of interest" description="Disordered" evidence="1">
    <location>
        <begin position="315"/>
        <end position="350"/>
    </location>
</feature>
<organism evidence="2 3">
    <name type="scientific">Galerina marginata (strain CBS 339.88)</name>
    <dbReference type="NCBI Taxonomy" id="685588"/>
    <lineage>
        <taxon>Eukaryota</taxon>
        <taxon>Fungi</taxon>
        <taxon>Dikarya</taxon>
        <taxon>Basidiomycota</taxon>
        <taxon>Agaricomycotina</taxon>
        <taxon>Agaricomycetes</taxon>
        <taxon>Agaricomycetidae</taxon>
        <taxon>Agaricales</taxon>
        <taxon>Agaricineae</taxon>
        <taxon>Strophariaceae</taxon>
        <taxon>Galerina</taxon>
    </lineage>
</organism>
<gene>
    <name evidence="2" type="ORF">GALMADRAFT_927473</name>
</gene>
<feature type="compositionally biased region" description="Basic and acidic residues" evidence="1">
    <location>
        <begin position="1"/>
        <end position="10"/>
    </location>
</feature>
<evidence type="ECO:0000256" key="1">
    <source>
        <dbReference type="SAM" id="MobiDB-lite"/>
    </source>
</evidence>
<accession>A0A067SH11</accession>
<name>A0A067SH11_GALM3</name>
<evidence type="ECO:0000313" key="3">
    <source>
        <dbReference type="Proteomes" id="UP000027222"/>
    </source>
</evidence>
<reference evidence="3" key="1">
    <citation type="journal article" date="2014" name="Proc. Natl. Acad. Sci. U.S.A.">
        <title>Extensive sampling of basidiomycete genomes demonstrates inadequacy of the white-rot/brown-rot paradigm for wood decay fungi.</title>
        <authorList>
            <person name="Riley R."/>
            <person name="Salamov A.A."/>
            <person name="Brown D.W."/>
            <person name="Nagy L.G."/>
            <person name="Floudas D."/>
            <person name="Held B.W."/>
            <person name="Levasseur A."/>
            <person name="Lombard V."/>
            <person name="Morin E."/>
            <person name="Otillar R."/>
            <person name="Lindquist E.A."/>
            <person name="Sun H."/>
            <person name="LaButti K.M."/>
            <person name="Schmutz J."/>
            <person name="Jabbour D."/>
            <person name="Luo H."/>
            <person name="Baker S.E."/>
            <person name="Pisabarro A.G."/>
            <person name="Walton J.D."/>
            <person name="Blanchette R.A."/>
            <person name="Henrissat B."/>
            <person name="Martin F."/>
            <person name="Cullen D."/>
            <person name="Hibbett D.S."/>
            <person name="Grigoriev I.V."/>
        </authorList>
    </citation>
    <scope>NUCLEOTIDE SEQUENCE [LARGE SCALE GENOMIC DNA]</scope>
    <source>
        <strain evidence="3">CBS 339.88</strain>
    </source>
</reference>
<feature type="compositionally biased region" description="Polar residues" evidence="1">
    <location>
        <begin position="329"/>
        <end position="339"/>
    </location>
</feature>
<evidence type="ECO:0000313" key="2">
    <source>
        <dbReference type="EMBL" id="KDR69302.1"/>
    </source>
</evidence>
<proteinExistence type="predicted"/>
<keyword evidence="3" id="KW-1185">Reference proteome</keyword>
<dbReference type="OrthoDB" id="3222453at2759"/>
<dbReference type="HOGENOM" id="CLU_021108_4_1_1"/>
<dbReference type="EMBL" id="KL142403">
    <property type="protein sequence ID" value="KDR69302.1"/>
    <property type="molecule type" value="Genomic_DNA"/>
</dbReference>
<dbReference type="AlphaFoldDB" id="A0A067SH11"/>
<dbReference type="Proteomes" id="UP000027222">
    <property type="component" value="Unassembled WGS sequence"/>
</dbReference>